<feature type="transmembrane region" description="Helical" evidence="16">
    <location>
        <begin position="113"/>
        <end position="132"/>
    </location>
</feature>
<dbReference type="InterPro" id="IPR045187">
    <property type="entry name" value="CcO_II"/>
</dbReference>
<evidence type="ECO:0000256" key="5">
    <source>
        <dbReference type="ARBA" id="ARBA00022660"/>
    </source>
</evidence>
<evidence type="ECO:0000256" key="16">
    <source>
        <dbReference type="SAM" id="Phobius"/>
    </source>
</evidence>
<evidence type="ECO:0000256" key="12">
    <source>
        <dbReference type="ARBA" id="ARBA00023136"/>
    </source>
</evidence>
<dbReference type="GO" id="GO:0016020">
    <property type="term" value="C:membrane"/>
    <property type="evidence" value="ECO:0007669"/>
    <property type="project" value="UniProtKB-SubCell"/>
</dbReference>
<evidence type="ECO:0000259" key="17">
    <source>
        <dbReference type="PROSITE" id="PS50857"/>
    </source>
</evidence>
<dbReference type="NCBIfam" id="TIGR02866">
    <property type="entry name" value="CoxB"/>
    <property type="match status" value="1"/>
</dbReference>
<dbReference type="PROSITE" id="PS50857">
    <property type="entry name" value="COX2_CUA"/>
    <property type="match status" value="1"/>
</dbReference>
<evidence type="ECO:0000256" key="8">
    <source>
        <dbReference type="ARBA" id="ARBA00022967"/>
    </source>
</evidence>
<organism evidence="18 19">
    <name type="scientific">Thermaerobacter subterraneus DSM 13965</name>
    <dbReference type="NCBI Taxonomy" id="867903"/>
    <lineage>
        <taxon>Bacteria</taxon>
        <taxon>Bacillati</taxon>
        <taxon>Bacillota</taxon>
        <taxon>Clostridia</taxon>
        <taxon>Eubacteriales</taxon>
        <taxon>Clostridiales Family XVII. Incertae Sedis</taxon>
        <taxon>Thermaerobacter</taxon>
    </lineage>
</organism>
<keyword evidence="6 16" id="KW-0812">Transmembrane</keyword>
<dbReference type="STRING" id="867903.ThesuDRAFT_02152"/>
<dbReference type="GO" id="GO:0016491">
    <property type="term" value="F:oxidoreductase activity"/>
    <property type="evidence" value="ECO:0007669"/>
    <property type="project" value="InterPro"/>
</dbReference>
<accession>K6PNF0</accession>
<feature type="transmembrane region" description="Helical" evidence="16">
    <location>
        <begin position="26"/>
        <end position="48"/>
    </location>
</feature>
<dbReference type="EMBL" id="AENY02000003">
    <property type="protein sequence ID" value="EKP94417.1"/>
    <property type="molecule type" value="Genomic_DNA"/>
</dbReference>
<comment type="function">
    <text evidence="13">Subunits I and II form the functional core of the enzyme complex. Electrons originating in cytochrome c are transferred via heme a and Cu(A) to the binuclear center formed by heme a3 and Cu(B).</text>
</comment>
<evidence type="ECO:0000256" key="6">
    <source>
        <dbReference type="ARBA" id="ARBA00022692"/>
    </source>
</evidence>
<dbReference type="PRINTS" id="PR01166">
    <property type="entry name" value="CYCOXIDASEII"/>
</dbReference>
<evidence type="ECO:0000256" key="13">
    <source>
        <dbReference type="ARBA" id="ARBA00024688"/>
    </source>
</evidence>
<reference evidence="18" key="2">
    <citation type="submission" date="2012-10" db="EMBL/GenBank/DDBJ databases">
        <title>Improved high-quality draft of Thermaerobacter subterraneus C21, DSM 13965.</title>
        <authorList>
            <consortium name="DOE Joint Genome Institute"/>
            <person name="Eisen J."/>
            <person name="Huntemann M."/>
            <person name="Wei C.-L."/>
            <person name="Han J."/>
            <person name="Detter J.C."/>
            <person name="Han C."/>
            <person name="Tapia R."/>
            <person name="Chen A."/>
            <person name="Kyrpides N."/>
            <person name="Mavromatis K."/>
            <person name="Markowitz V."/>
            <person name="Szeto E."/>
            <person name="Ivanova N."/>
            <person name="Mikhailova N."/>
            <person name="Ovchinnikova G."/>
            <person name="Pagani I."/>
            <person name="Pati A."/>
            <person name="Goodwin L."/>
            <person name="Nordberg H.P."/>
            <person name="Cantor M.N."/>
            <person name="Hua S.X."/>
            <person name="Woyke T."/>
            <person name="Eisen J."/>
            <person name="Klenk H.-P."/>
        </authorList>
    </citation>
    <scope>NUCLEOTIDE SEQUENCE [LARGE SCALE GENOMIC DNA]</scope>
    <source>
        <strain evidence="18">DSM 13965</strain>
    </source>
</reference>
<sequence length="299" mass="33008">MPAGPQRGLEAEGDMQQATERDNRRAGAVMTLLIGLVLVAGVASTVYATKRWWLPPLVSAAAAPIDRLFNIIMVSIGIVFVLTQGLLAWFVWKAARNPRALYWHENRRLESGWTVATAVILTVFIVMGYQIWLTLHTPAAAAAEKSTVVEVWGQQFFWTARYPGPDGQFGKTDPQFVDFQKNPFGIDPNDPAGKDDIVIDGSKGPIVMPADYHVTVKLSSRDVIHSFFVPNLRVKMDAVPGRVTEVYVQPTEPGRYEIACAELCGVGHFAMRGEIEVLPETDWQAWLQQHAGQHGGTAQ</sequence>
<evidence type="ECO:0000256" key="7">
    <source>
        <dbReference type="ARBA" id="ARBA00022723"/>
    </source>
</evidence>
<comment type="similarity">
    <text evidence="2">Belongs to the cytochrome c oxidase subunit 2 family.</text>
</comment>
<dbReference type="eggNOG" id="COG1622">
    <property type="taxonomic scope" value="Bacteria"/>
</dbReference>
<dbReference type="PROSITE" id="PS00078">
    <property type="entry name" value="COX2"/>
    <property type="match status" value="1"/>
</dbReference>
<evidence type="ECO:0000256" key="2">
    <source>
        <dbReference type="ARBA" id="ARBA00007866"/>
    </source>
</evidence>
<keyword evidence="7" id="KW-0479">Metal-binding</keyword>
<dbReference type="InterPro" id="IPR014222">
    <property type="entry name" value="Cyt_c_oxidase_su2"/>
</dbReference>
<feature type="domain" description="Cytochrome oxidase subunit II copper A binding" evidence="17">
    <location>
        <begin position="144"/>
        <end position="289"/>
    </location>
</feature>
<dbReference type="InterPro" id="IPR008972">
    <property type="entry name" value="Cupredoxin"/>
</dbReference>
<dbReference type="GO" id="GO:0004129">
    <property type="term" value="F:cytochrome-c oxidase activity"/>
    <property type="evidence" value="ECO:0007669"/>
    <property type="project" value="UniProtKB-EC"/>
</dbReference>
<evidence type="ECO:0000256" key="3">
    <source>
        <dbReference type="ARBA" id="ARBA00012949"/>
    </source>
</evidence>
<keyword evidence="19" id="KW-1185">Reference proteome</keyword>
<dbReference type="HOGENOM" id="CLU_036876_4_2_9"/>
<dbReference type="GO" id="GO:0042773">
    <property type="term" value="P:ATP synthesis coupled electron transport"/>
    <property type="evidence" value="ECO:0007669"/>
    <property type="project" value="TreeGrafter"/>
</dbReference>
<dbReference type="GO" id="GO:0005507">
    <property type="term" value="F:copper ion binding"/>
    <property type="evidence" value="ECO:0007669"/>
    <property type="project" value="InterPro"/>
</dbReference>
<dbReference type="InterPro" id="IPR001505">
    <property type="entry name" value="Copper_CuA"/>
</dbReference>
<keyword evidence="9" id="KW-0249">Electron transport</keyword>
<dbReference type="AlphaFoldDB" id="K6PNF0"/>
<dbReference type="SUPFAM" id="SSF49503">
    <property type="entry name" value="Cupredoxins"/>
    <property type="match status" value="1"/>
</dbReference>
<protein>
    <recommendedName>
        <fullName evidence="3">cytochrome-c oxidase</fullName>
        <ecNumber evidence="3">7.1.1.9</ecNumber>
    </recommendedName>
    <alternativeName>
        <fullName evidence="14">Cytochrome aa3 subunit 2</fullName>
    </alternativeName>
</protein>
<dbReference type="SUPFAM" id="SSF81464">
    <property type="entry name" value="Cytochrome c oxidase subunit II-like, transmembrane region"/>
    <property type="match status" value="1"/>
</dbReference>
<dbReference type="InterPro" id="IPR036257">
    <property type="entry name" value="Cyt_c_oxidase_su2_TM_sf"/>
</dbReference>
<dbReference type="PANTHER" id="PTHR22888:SF9">
    <property type="entry name" value="CYTOCHROME C OXIDASE SUBUNIT 2"/>
    <property type="match status" value="1"/>
</dbReference>
<gene>
    <name evidence="18" type="ORF">ThesuDRAFT_02152</name>
</gene>
<evidence type="ECO:0000313" key="18">
    <source>
        <dbReference type="EMBL" id="EKP94417.1"/>
    </source>
</evidence>
<evidence type="ECO:0000256" key="4">
    <source>
        <dbReference type="ARBA" id="ARBA00022448"/>
    </source>
</evidence>
<dbReference type="EC" id="7.1.1.9" evidence="3"/>
<feature type="transmembrane region" description="Helical" evidence="16">
    <location>
        <begin position="68"/>
        <end position="92"/>
    </location>
</feature>
<dbReference type="Gene3D" id="2.60.40.420">
    <property type="entry name" value="Cupredoxins - blue copper proteins"/>
    <property type="match status" value="1"/>
</dbReference>
<proteinExistence type="inferred from homology"/>
<evidence type="ECO:0000256" key="11">
    <source>
        <dbReference type="ARBA" id="ARBA00023008"/>
    </source>
</evidence>
<dbReference type="Pfam" id="PF00116">
    <property type="entry name" value="COX2"/>
    <property type="match status" value="1"/>
</dbReference>
<dbReference type="InterPro" id="IPR002429">
    <property type="entry name" value="CcO_II-like_C"/>
</dbReference>
<keyword evidence="12 16" id="KW-0472">Membrane</keyword>
<keyword evidence="8" id="KW-1278">Translocase</keyword>
<keyword evidence="5" id="KW-0679">Respiratory chain</keyword>
<dbReference type="Gene3D" id="1.10.287.90">
    <property type="match status" value="1"/>
</dbReference>
<evidence type="ECO:0000256" key="10">
    <source>
        <dbReference type="ARBA" id="ARBA00022989"/>
    </source>
</evidence>
<evidence type="ECO:0000256" key="15">
    <source>
        <dbReference type="ARBA" id="ARBA00047816"/>
    </source>
</evidence>
<name>K6PNF0_9FIRM</name>
<reference evidence="18" key="1">
    <citation type="submission" date="2010-10" db="EMBL/GenBank/DDBJ databases">
        <authorList>
            <consortium name="US DOE Joint Genome Institute (JGI-PGF)"/>
            <person name="Lucas S."/>
            <person name="Copeland A."/>
            <person name="Lapidus A."/>
            <person name="Bruce D."/>
            <person name="Goodwin L."/>
            <person name="Pitluck S."/>
            <person name="Kyrpides N."/>
            <person name="Mavromatis K."/>
            <person name="Detter J.C."/>
            <person name="Han C."/>
            <person name="Land M."/>
            <person name="Hauser L."/>
            <person name="Markowitz V."/>
            <person name="Cheng J.-F."/>
            <person name="Hugenholtz P."/>
            <person name="Woyke T."/>
            <person name="Wu D."/>
            <person name="Pukall R."/>
            <person name="Wahrenburg C."/>
            <person name="Brambilla E."/>
            <person name="Klenk H.-P."/>
            <person name="Eisen J.A."/>
        </authorList>
    </citation>
    <scope>NUCLEOTIDE SEQUENCE [LARGE SCALE GENOMIC DNA]</scope>
    <source>
        <strain evidence="18">DSM 13965</strain>
    </source>
</reference>
<keyword evidence="4" id="KW-0813">Transport</keyword>
<comment type="subcellular location">
    <subcellularLocation>
        <location evidence="1">Membrane</location>
        <topology evidence="1">Multi-pass membrane protein</topology>
    </subcellularLocation>
</comment>
<keyword evidence="10 16" id="KW-1133">Transmembrane helix</keyword>
<comment type="caution">
    <text evidence="18">The sequence shown here is derived from an EMBL/GenBank/DDBJ whole genome shotgun (WGS) entry which is preliminary data.</text>
</comment>
<keyword evidence="11" id="KW-0186">Copper</keyword>
<evidence type="ECO:0000313" key="19">
    <source>
        <dbReference type="Proteomes" id="UP000005710"/>
    </source>
</evidence>
<evidence type="ECO:0000256" key="9">
    <source>
        <dbReference type="ARBA" id="ARBA00022982"/>
    </source>
</evidence>
<dbReference type="Proteomes" id="UP000005710">
    <property type="component" value="Unassembled WGS sequence"/>
</dbReference>
<dbReference type="PANTHER" id="PTHR22888">
    <property type="entry name" value="CYTOCHROME C OXIDASE, SUBUNIT II"/>
    <property type="match status" value="1"/>
</dbReference>
<comment type="catalytic activity">
    <reaction evidence="15">
        <text>4 Fe(II)-[cytochrome c] + O2 + 8 H(+)(in) = 4 Fe(III)-[cytochrome c] + 2 H2O + 4 H(+)(out)</text>
        <dbReference type="Rhea" id="RHEA:11436"/>
        <dbReference type="Rhea" id="RHEA-COMP:10350"/>
        <dbReference type="Rhea" id="RHEA-COMP:14399"/>
        <dbReference type="ChEBI" id="CHEBI:15377"/>
        <dbReference type="ChEBI" id="CHEBI:15378"/>
        <dbReference type="ChEBI" id="CHEBI:15379"/>
        <dbReference type="ChEBI" id="CHEBI:29033"/>
        <dbReference type="ChEBI" id="CHEBI:29034"/>
        <dbReference type="EC" id="7.1.1.9"/>
    </reaction>
</comment>
<evidence type="ECO:0000256" key="1">
    <source>
        <dbReference type="ARBA" id="ARBA00004141"/>
    </source>
</evidence>
<evidence type="ECO:0000256" key="14">
    <source>
        <dbReference type="ARBA" id="ARBA00031399"/>
    </source>
</evidence>